<dbReference type="SUPFAM" id="SSF52833">
    <property type="entry name" value="Thioredoxin-like"/>
    <property type="match status" value="2"/>
</dbReference>
<keyword evidence="2 5" id="KW-0732">Signal</keyword>
<reference evidence="7 8" key="1">
    <citation type="journal article" date="2007" name="Nat. Biotechnol.">
        <title>Genome sequence of the lignocellulose-bioconverting and xylose-fermenting yeast Pichia stipitis.</title>
        <authorList>
            <person name="Jeffries T.W."/>
            <person name="Grigoriev I.V."/>
            <person name="Grimwood J."/>
            <person name="Laplaza J.M."/>
            <person name="Aerts A."/>
            <person name="Salamov A."/>
            <person name="Schmutz J."/>
            <person name="Lindquist E."/>
            <person name="Dehal P."/>
            <person name="Shapiro H."/>
            <person name="Jin Y.S."/>
            <person name="Passoth V."/>
            <person name="Richardson P.M."/>
        </authorList>
    </citation>
    <scope>NUCLEOTIDE SEQUENCE [LARGE SCALE GENOMIC DNA]</scope>
    <source>
        <strain evidence="8">ATCC 58785 / CBS 6054 / NBRC 10063 / NRRL Y-11545</strain>
    </source>
</reference>
<keyword evidence="8" id="KW-1185">Reference proteome</keyword>
<sequence>MRLLKLAVASLALPVVLASPATIPKIENEVQKDDGGISDPAELIVDAKANSNDNNINKNDSGNSPDSAISNSEKSQEDTKKKTDEQEGETNDSIQMPSQLTMADFDSSTSKQLSFIEFYSPYCHHCKALAPIWERAYKSIYPELAKLNIQMRQVNCVESGDLCEREDIAYYPNLRLYAPARDKKTGELIPGKSKDVDGFPRSLTRTSENFVKYLKKSVAEYNAGEIDMDSASELISTDAMLDIMAGDISEPHFVTFFPATDKQWTTTESTGKSQFDKACYDCNEVKQLWDKLSNHVLSVTKTGHFNCQSNPSICKSLGFSELSKVNSKYLPKFAMFLPKRTGKIRFDYNGELSIPKMKSFVTRLFENSQYESLSARGLADVMSYRKSLPAEPLESYPKDGVVSIVFYYNEKTITEEDRAVLPYLLDYVTKSPFNVKLYTSKQDKIESNVLVQAESLVQFINYDHNEPHKQFNKAMHLATTLTSKPTLLVFKDNSLITTVFQSFAPEDIRNEKKIKEFIEDNQYPLYNELTPELLPYYFSDKTEKRADKIVVTFIDSNDAVATNKAIFNMSLAAHEYNYLKKTFYFDDLLKNRSAKDKVVAKLKQSNADSLKIIAAMRKEIPHLFTNSEVLFTYVDISKIDQFKHSAFKFNPDHYKPGDSIVISKDNRYYWDENTQGAQLTNDPHMLKPVLLSLLDSSRGPSINTKLVSSPYGGPLNFMNKIHDRGFIGYIGFFACIYFIAVIARRIVKQRRFASRQSRGIIGNNVPKKD</sequence>
<dbReference type="InterPro" id="IPR051063">
    <property type="entry name" value="PDI"/>
</dbReference>
<dbReference type="GO" id="GO:0005783">
    <property type="term" value="C:endoplasmic reticulum"/>
    <property type="evidence" value="ECO:0007669"/>
    <property type="project" value="TreeGrafter"/>
</dbReference>
<dbReference type="OMA" id="RQVNCVE"/>
<dbReference type="RefSeq" id="XP_001384545.2">
    <property type="nucleotide sequence ID" value="XM_001384508.1"/>
</dbReference>
<evidence type="ECO:0000259" key="6">
    <source>
        <dbReference type="PROSITE" id="PS51352"/>
    </source>
</evidence>
<evidence type="ECO:0000256" key="1">
    <source>
        <dbReference type="ARBA" id="ARBA00006347"/>
    </source>
</evidence>
<feature type="compositionally biased region" description="Polar residues" evidence="3">
    <location>
        <begin position="91"/>
        <end position="100"/>
    </location>
</feature>
<feature type="compositionally biased region" description="Basic and acidic residues" evidence="3">
    <location>
        <begin position="74"/>
        <end position="85"/>
    </location>
</feature>
<evidence type="ECO:0000256" key="3">
    <source>
        <dbReference type="SAM" id="MobiDB-lite"/>
    </source>
</evidence>
<dbReference type="GO" id="GO:0003756">
    <property type="term" value="F:protein disulfide isomerase activity"/>
    <property type="evidence" value="ECO:0007669"/>
    <property type="project" value="TreeGrafter"/>
</dbReference>
<comment type="similarity">
    <text evidence="1">Belongs to the protein disulfide isomerase family.</text>
</comment>
<dbReference type="GO" id="GO:0006457">
    <property type="term" value="P:protein folding"/>
    <property type="evidence" value="ECO:0007669"/>
    <property type="project" value="TreeGrafter"/>
</dbReference>
<dbReference type="GeneID" id="4838770"/>
<feature type="transmembrane region" description="Helical" evidence="4">
    <location>
        <begin position="726"/>
        <end position="747"/>
    </location>
</feature>
<dbReference type="Pfam" id="PF00085">
    <property type="entry name" value="Thioredoxin"/>
    <property type="match status" value="1"/>
</dbReference>
<evidence type="ECO:0000256" key="2">
    <source>
        <dbReference type="ARBA" id="ARBA00022729"/>
    </source>
</evidence>
<organism evidence="7 8">
    <name type="scientific">Scheffersomyces stipitis (strain ATCC 58785 / CBS 6054 / NBRC 10063 / NRRL Y-11545)</name>
    <name type="common">Yeast</name>
    <name type="synonym">Pichia stipitis</name>
    <dbReference type="NCBI Taxonomy" id="322104"/>
    <lineage>
        <taxon>Eukaryota</taxon>
        <taxon>Fungi</taxon>
        <taxon>Dikarya</taxon>
        <taxon>Ascomycota</taxon>
        <taxon>Saccharomycotina</taxon>
        <taxon>Pichiomycetes</taxon>
        <taxon>Debaryomycetaceae</taxon>
        <taxon>Scheffersomyces</taxon>
    </lineage>
</organism>
<dbReference type="FunCoup" id="A3LU33">
    <property type="interactions" value="114"/>
</dbReference>
<evidence type="ECO:0000313" key="8">
    <source>
        <dbReference type="Proteomes" id="UP000002258"/>
    </source>
</evidence>
<dbReference type="AlphaFoldDB" id="A3LU33"/>
<dbReference type="KEGG" id="pic:PICST_67636"/>
<feature type="chain" id="PRO_5002655798" description="Thioredoxin domain-containing protein" evidence="5">
    <location>
        <begin position="19"/>
        <end position="769"/>
    </location>
</feature>
<dbReference type="eggNOG" id="KOG0191">
    <property type="taxonomic scope" value="Eukaryota"/>
</dbReference>
<dbReference type="PANTHER" id="PTHR45672">
    <property type="entry name" value="PROTEIN DISULFIDE-ISOMERASE C17H9.14C-RELATED"/>
    <property type="match status" value="1"/>
</dbReference>
<feature type="signal peptide" evidence="5">
    <location>
        <begin position="1"/>
        <end position="18"/>
    </location>
</feature>
<dbReference type="EMBL" id="CP000498">
    <property type="protein sequence ID" value="ABN66516.2"/>
    <property type="molecule type" value="Genomic_DNA"/>
</dbReference>
<dbReference type="InterPro" id="IPR013766">
    <property type="entry name" value="Thioredoxin_domain"/>
</dbReference>
<dbReference type="InterPro" id="IPR036249">
    <property type="entry name" value="Thioredoxin-like_sf"/>
</dbReference>
<dbReference type="CDD" id="cd02961">
    <property type="entry name" value="PDI_a_family"/>
    <property type="match status" value="1"/>
</dbReference>
<dbReference type="OrthoDB" id="72053at2759"/>
<feature type="region of interest" description="Disordered" evidence="3">
    <location>
        <begin position="48"/>
        <end position="100"/>
    </location>
</feature>
<dbReference type="HOGENOM" id="CLU_024937_0_0_1"/>
<evidence type="ECO:0000313" key="7">
    <source>
        <dbReference type="EMBL" id="ABN66516.2"/>
    </source>
</evidence>
<keyword evidence="4" id="KW-0812">Transmembrane</keyword>
<dbReference type="Proteomes" id="UP000002258">
    <property type="component" value="Chromosome 4"/>
</dbReference>
<dbReference type="PANTHER" id="PTHR45672:SF3">
    <property type="entry name" value="THIOREDOXIN DOMAIN-CONTAINING PROTEIN 5"/>
    <property type="match status" value="1"/>
</dbReference>
<proteinExistence type="inferred from homology"/>
<evidence type="ECO:0000256" key="4">
    <source>
        <dbReference type="SAM" id="Phobius"/>
    </source>
</evidence>
<name>A3LU33_PICST</name>
<evidence type="ECO:0000256" key="5">
    <source>
        <dbReference type="SAM" id="SignalP"/>
    </source>
</evidence>
<dbReference type="STRING" id="322104.A3LU33"/>
<dbReference type="InParanoid" id="A3LU33"/>
<accession>A3LU33</accession>
<feature type="compositionally biased region" description="Low complexity" evidence="3">
    <location>
        <begin position="48"/>
        <end position="64"/>
    </location>
</feature>
<keyword evidence="4" id="KW-1133">Transmembrane helix</keyword>
<dbReference type="PROSITE" id="PS51352">
    <property type="entry name" value="THIOREDOXIN_2"/>
    <property type="match status" value="1"/>
</dbReference>
<gene>
    <name evidence="7" type="ORF">PICST_67636</name>
</gene>
<protein>
    <recommendedName>
        <fullName evidence="6">Thioredoxin domain-containing protein</fullName>
    </recommendedName>
</protein>
<dbReference type="Gene3D" id="3.40.30.10">
    <property type="entry name" value="Glutaredoxin"/>
    <property type="match status" value="1"/>
</dbReference>
<keyword evidence="4" id="KW-0472">Membrane</keyword>
<feature type="domain" description="Thioredoxin" evidence="6">
    <location>
        <begin position="69"/>
        <end position="216"/>
    </location>
</feature>